<accession>A0A7W9JBF7</accession>
<dbReference type="Pfam" id="PF00753">
    <property type="entry name" value="Lactamase_B"/>
    <property type="match status" value="1"/>
</dbReference>
<keyword evidence="2" id="KW-0479">Metal-binding</keyword>
<organism evidence="6 7">
    <name type="scientific">Kribbella italica</name>
    <dbReference type="NCBI Taxonomy" id="1540520"/>
    <lineage>
        <taxon>Bacteria</taxon>
        <taxon>Bacillati</taxon>
        <taxon>Actinomycetota</taxon>
        <taxon>Actinomycetes</taxon>
        <taxon>Propionibacteriales</taxon>
        <taxon>Kribbellaceae</taxon>
        <taxon>Kribbella</taxon>
    </lineage>
</organism>
<evidence type="ECO:0000256" key="4">
    <source>
        <dbReference type="ARBA" id="ARBA00022833"/>
    </source>
</evidence>
<feature type="domain" description="Metallo-beta-lactamase" evidence="5">
    <location>
        <begin position="49"/>
        <end position="238"/>
    </location>
</feature>
<keyword evidence="4" id="KW-0862">Zinc</keyword>
<dbReference type="InterPro" id="IPR036866">
    <property type="entry name" value="RibonucZ/Hydroxyglut_hydro"/>
</dbReference>
<comment type="caution">
    <text evidence="6">The sequence shown here is derived from an EMBL/GenBank/DDBJ whole genome shotgun (WGS) entry which is preliminary data.</text>
</comment>
<reference evidence="6 7" key="1">
    <citation type="submission" date="2020-08" db="EMBL/GenBank/DDBJ databases">
        <title>Sequencing the genomes of 1000 actinobacteria strains.</title>
        <authorList>
            <person name="Klenk H.-P."/>
        </authorList>
    </citation>
    <scope>NUCLEOTIDE SEQUENCE [LARGE SCALE GENOMIC DNA]</scope>
    <source>
        <strain evidence="6 7">DSM 28967</strain>
    </source>
</reference>
<evidence type="ECO:0000256" key="1">
    <source>
        <dbReference type="ARBA" id="ARBA00007749"/>
    </source>
</evidence>
<protein>
    <submittedName>
        <fullName evidence="6">Glyoxylase-like metal-dependent hydrolase (Beta-lactamase superfamily II)</fullName>
    </submittedName>
</protein>
<dbReference type="AlphaFoldDB" id="A0A7W9JBF7"/>
<dbReference type="Gene3D" id="3.60.15.10">
    <property type="entry name" value="Ribonuclease Z/Hydroxyacylglutathione hydrolase-like"/>
    <property type="match status" value="1"/>
</dbReference>
<dbReference type="PANTHER" id="PTHR42978">
    <property type="entry name" value="QUORUM-QUENCHING LACTONASE YTNP-RELATED-RELATED"/>
    <property type="match status" value="1"/>
</dbReference>
<evidence type="ECO:0000313" key="6">
    <source>
        <dbReference type="EMBL" id="MBB5839078.1"/>
    </source>
</evidence>
<dbReference type="Proteomes" id="UP000549971">
    <property type="component" value="Unassembled WGS sequence"/>
</dbReference>
<dbReference type="SUPFAM" id="SSF56281">
    <property type="entry name" value="Metallo-hydrolase/oxidoreductase"/>
    <property type="match status" value="1"/>
</dbReference>
<dbReference type="InterPro" id="IPR001279">
    <property type="entry name" value="Metallo-B-lactamas"/>
</dbReference>
<proteinExistence type="inferred from homology"/>
<dbReference type="InterPro" id="IPR051013">
    <property type="entry name" value="MBL_superfamily_lactonases"/>
</dbReference>
<dbReference type="SMART" id="SM00849">
    <property type="entry name" value="Lactamase_B"/>
    <property type="match status" value="1"/>
</dbReference>
<evidence type="ECO:0000256" key="3">
    <source>
        <dbReference type="ARBA" id="ARBA00022801"/>
    </source>
</evidence>
<evidence type="ECO:0000256" key="2">
    <source>
        <dbReference type="ARBA" id="ARBA00022723"/>
    </source>
</evidence>
<dbReference type="PANTHER" id="PTHR42978:SF6">
    <property type="entry name" value="QUORUM-QUENCHING LACTONASE YTNP-RELATED"/>
    <property type="match status" value="1"/>
</dbReference>
<dbReference type="GO" id="GO:0046872">
    <property type="term" value="F:metal ion binding"/>
    <property type="evidence" value="ECO:0007669"/>
    <property type="project" value="UniProtKB-KW"/>
</dbReference>
<comment type="similarity">
    <text evidence="1">Belongs to the metallo-beta-lactamase superfamily.</text>
</comment>
<keyword evidence="3 6" id="KW-0378">Hydrolase</keyword>
<dbReference type="EMBL" id="JACHMY010000001">
    <property type="protein sequence ID" value="MBB5839078.1"/>
    <property type="molecule type" value="Genomic_DNA"/>
</dbReference>
<name>A0A7W9JBF7_9ACTN</name>
<gene>
    <name evidence="6" type="ORF">HDA39_005812</name>
</gene>
<dbReference type="RefSeq" id="WP_184800470.1">
    <property type="nucleotide sequence ID" value="NZ_JACHMY010000001.1"/>
</dbReference>
<keyword evidence="7" id="KW-1185">Reference proteome</keyword>
<sequence>MDVTVLCDAVAVFPEPIGDALPGWSAEQQSWAESEAPGNVAADGGWLLHFHSYLVTTDRHAVLVDTGVGPAGGEAAEWLGTAGRLPQLLESAGVGTDEIDTVILTHVHLDHAGWNVDGDRPRFGKATYVVQQAELDHARGSTTYRNLIEPLGSQVRAVDGQVSVAGLTLLPTPGHTPGHQSVLTDRALIAGDVLVHPAQAKWPGLVYVYEREPAVATTSRREVLRLAAELGVPITAAHVSCDQR</sequence>
<evidence type="ECO:0000259" key="5">
    <source>
        <dbReference type="SMART" id="SM00849"/>
    </source>
</evidence>
<dbReference type="GO" id="GO:0016787">
    <property type="term" value="F:hydrolase activity"/>
    <property type="evidence" value="ECO:0007669"/>
    <property type="project" value="UniProtKB-KW"/>
</dbReference>
<evidence type="ECO:0000313" key="7">
    <source>
        <dbReference type="Proteomes" id="UP000549971"/>
    </source>
</evidence>